<sequence>MRLRLKIWSIVDWPTWNPAFFSGSCISNWAQPIDDDALETGNLSANGPMIGNRPEAAQITAATESILNKTIPLINGRARLSISVTIGPSYSFEITEFTTSTSTTPTTTTGTTTTGAITTGATTTDKTGATTTGTSQGHGRTKIVRADTNPLNGGNRLALITHVKPGSSYSFDTTNVKYSKANEQIHLNVTMCNGNEADAVTVNRSNTDTYEVSAETIKRMIETFNCSVKSRVKRNNENGNYSMTLIIYVDKNDTSNNITIVGYSIYPPSTTTPPSPAPTHTTHTSSPLTSPSPAPTHTPTHTFTAASTTPPASSIGT</sequence>
<keyword evidence="3" id="KW-1185">Reference proteome</keyword>
<proteinExistence type="predicted"/>
<dbReference type="WBParaSite" id="ASIM_0001843601-mRNA-1">
    <property type="protein sequence ID" value="ASIM_0001843601-mRNA-1"/>
    <property type="gene ID" value="ASIM_0001843601"/>
</dbReference>
<dbReference type="AlphaFoldDB" id="A0A0M3KBT9"/>
<dbReference type="PROSITE" id="PS51257">
    <property type="entry name" value="PROKAR_LIPOPROTEIN"/>
    <property type="match status" value="1"/>
</dbReference>
<evidence type="ECO:0000313" key="2">
    <source>
        <dbReference type="EMBL" id="VDK61709.1"/>
    </source>
</evidence>
<reference evidence="4" key="1">
    <citation type="submission" date="2017-02" db="UniProtKB">
        <authorList>
            <consortium name="WormBaseParasite"/>
        </authorList>
    </citation>
    <scope>IDENTIFICATION</scope>
</reference>
<reference evidence="2 3" key="2">
    <citation type="submission" date="2018-11" db="EMBL/GenBank/DDBJ databases">
        <authorList>
            <consortium name="Pathogen Informatics"/>
        </authorList>
    </citation>
    <scope>NUCLEOTIDE SEQUENCE [LARGE SCALE GENOMIC DNA]</scope>
</reference>
<feature type="region of interest" description="Disordered" evidence="1">
    <location>
        <begin position="100"/>
        <end position="138"/>
    </location>
</feature>
<protein>
    <submittedName>
        <fullName evidence="2 4">Uncharacterized protein</fullName>
    </submittedName>
</protein>
<evidence type="ECO:0000256" key="1">
    <source>
        <dbReference type="SAM" id="MobiDB-lite"/>
    </source>
</evidence>
<feature type="compositionally biased region" description="Low complexity" evidence="1">
    <location>
        <begin position="297"/>
        <end position="317"/>
    </location>
</feature>
<accession>A0A0M3KBT9</accession>
<feature type="compositionally biased region" description="Low complexity" evidence="1">
    <location>
        <begin position="100"/>
        <end position="135"/>
    </location>
</feature>
<feature type="region of interest" description="Disordered" evidence="1">
    <location>
        <begin position="267"/>
        <end position="317"/>
    </location>
</feature>
<dbReference type="Proteomes" id="UP000267096">
    <property type="component" value="Unassembled WGS sequence"/>
</dbReference>
<dbReference type="EMBL" id="UYRR01034641">
    <property type="protein sequence ID" value="VDK61709.1"/>
    <property type="molecule type" value="Genomic_DNA"/>
</dbReference>
<feature type="compositionally biased region" description="Low complexity" evidence="1">
    <location>
        <begin position="278"/>
        <end position="289"/>
    </location>
</feature>
<evidence type="ECO:0000313" key="4">
    <source>
        <dbReference type="WBParaSite" id="ASIM_0001843601-mRNA-1"/>
    </source>
</evidence>
<evidence type="ECO:0000313" key="3">
    <source>
        <dbReference type="Proteomes" id="UP000267096"/>
    </source>
</evidence>
<organism evidence="4">
    <name type="scientific">Anisakis simplex</name>
    <name type="common">Herring worm</name>
    <dbReference type="NCBI Taxonomy" id="6269"/>
    <lineage>
        <taxon>Eukaryota</taxon>
        <taxon>Metazoa</taxon>
        <taxon>Ecdysozoa</taxon>
        <taxon>Nematoda</taxon>
        <taxon>Chromadorea</taxon>
        <taxon>Rhabditida</taxon>
        <taxon>Spirurina</taxon>
        <taxon>Ascaridomorpha</taxon>
        <taxon>Ascaridoidea</taxon>
        <taxon>Anisakidae</taxon>
        <taxon>Anisakis</taxon>
        <taxon>Anisakis simplex complex</taxon>
    </lineage>
</organism>
<name>A0A0M3KBT9_ANISI</name>
<gene>
    <name evidence="2" type="ORF">ASIM_LOCUS17837</name>
</gene>